<dbReference type="Pfam" id="PF00069">
    <property type="entry name" value="Pkinase"/>
    <property type="match status" value="1"/>
</dbReference>
<evidence type="ECO:0000256" key="1">
    <source>
        <dbReference type="ARBA" id="ARBA00022574"/>
    </source>
</evidence>
<evidence type="ECO:0000313" key="5">
    <source>
        <dbReference type="EMBL" id="SDP88807.1"/>
    </source>
</evidence>
<feature type="repeat" description="WD" evidence="3">
    <location>
        <begin position="515"/>
        <end position="549"/>
    </location>
</feature>
<sequence length="1087" mass="117452">MDEHTLDGDPPALLVEWNVGDRVLDQYEITGVHPGGMGVVYRARHLGWDVDVAIKRPRPELFRTPANRDRFAREARTWVDIGLHPHVCNCHYVRTIDGVPAVVAEYVHGGSLADWIRDRRLYAGSEREVFARIADLAVQAAWGLAHAHALGVVHRDVKPANILVGDDVKITDFGLAGAATGSYRGTRQYASPEQAAGKTTGTRSDVWSFAVSVLELATGDVTWLAGPAAGGALAGLDLPRGLAGLLGSCLEWEPANRPGDMAEVATALIELHEAGAGPFRRLPPSAAVLRADELNNRALSVLDLGHTADAVHLLDEALKADPRHPEATYNAGVLRWRIGKTTDDAVLTDLEATDPSRARPLIDLVRAERGDAPPDRTVHIGSRRNAAPVLVTPDGKLLLGDGAGAVRVIEVATGACVRVLAGEGEEIDKIAVSSDGRQVIAASKTWKAALWDLAGGRPLLRKSSWGRTHDAFHLELSAEAKTIMTTRLLGDLKTVRVQRLDSRRPARRLTAPSGVTALRMTADGRHALVGQNDGTVRAWDLTTGTAMFTLEGHTGPVNMIEIGAHHVVTAAGGSIGATDRTARLWDLRTGRCTHVLNGHTGSLTSISVTPDGRLALTGSGDRTARLWDLSTGACLQVFTGHTDIVWSVALPRDNPRLALTTELHGVVRVWEIETGRCLRTITDGVRFEDNALLTADERTLVHAGRTEVRLWRIGAWVPSPLRHARSRAAAELLTVSQEADDLLARAEREPERAHDLLRRARDLPGHERSARLMEAWRKLASARREFRTAWPSEGMDGGESPLTGICATSDGRVLSVGHDDNAVWVWDLSSRRRVATLAGHTERVRSVCASGSYVAATADDGTTRVWRSGELEHVLRGHHGPVRSVCATSDGKLLVTGGEDSTARVWDLNSGRPVHVLRGHTGAIAAVLPTPDGRFCVTVGMRDRSVREWDLLSGRFTRFLETYPSQSLYSASITPEGHLLTVGVPSRQGVRVRDMASLELVRTLGRDTSSTMSHICTSPDGEIALVVESAGVIGVWEVATGRFRGHIEGTTGATDAVCFTPDGNHVLVAGDDGRIRAWDVDWELIQR</sequence>
<keyword evidence="1 3" id="KW-0853">WD repeat</keyword>
<dbReference type="CDD" id="cd00200">
    <property type="entry name" value="WD40"/>
    <property type="match status" value="2"/>
</dbReference>
<dbReference type="Gene3D" id="1.10.510.10">
    <property type="entry name" value="Transferase(Phosphotransferase) domain 1"/>
    <property type="match status" value="1"/>
</dbReference>
<gene>
    <name evidence="5" type="ORF">SAMN05421507_118146</name>
</gene>
<dbReference type="InterPro" id="IPR001680">
    <property type="entry name" value="WD40_rpt"/>
</dbReference>
<dbReference type="InterPro" id="IPR020472">
    <property type="entry name" value="WD40_PAC1"/>
</dbReference>
<dbReference type="PANTHER" id="PTHR19879:SF9">
    <property type="entry name" value="TRANSCRIPTION INITIATION FACTOR TFIID SUBUNIT 5"/>
    <property type="match status" value="1"/>
</dbReference>
<dbReference type="InterPro" id="IPR036322">
    <property type="entry name" value="WD40_repeat_dom_sf"/>
</dbReference>
<dbReference type="InterPro" id="IPR011009">
    <property type="entry name" value="Kinase-like_dom_sf"/>
</dbReference>
<dbReference type="SUPFAM" id="SSF48452">
    <property type="entry name" value="TPR-like"/>
    <property type="match status" value="1"/>
</dbReference>
<proteinExistence type="predicted"/>
<dbReference type="SUPFAM" id="SSF50978">
    <property type="entry name" value="WD40 repeat-like"/>
    <property type="match status" value="2"/>
</dbReference>
<dbReference type="GO" id="GO:0005524">
    <property type="term" value="F:ATP binding"/>
    <property type="evidence" value="ECO:0007669"/>
    <property type="project" value="InterPro"/>
</dbReference>
<dbReference type="InterPro" id="IPR011990">
    <property type="entry name" value="TPR-like_helical_dom_sf"/>
</dbReference>
<dbReference type="Gene3D" id="1.25.40.10">
    <property type="entry name" value="Tetratricopeptide repeat domain"/>
    <property type="match status" value="1"/>
</dbReference>
<keyword evidence="6" id="KW-1185">Reference proteome</keyword>
<feature type="repeat" description="WD" evidence="3">
    <location>
        <begin position="638"/>
        <end position="680"/>
    </location>
</feature>
<dbReference type="EMBL" id="FNIX01000018">
    <property type="protein sequence ID" value="SDP88807.1"/>
    <property type="molecule type" value="Genomic_DNA"/>
</dbReference>
<dbReference type="SUPFAM" id="SSF56112">
    <property type="entry name" value="Protein kinase-like (PK-like)"/>
    <property type="match status" value="1"/>
</dbReference>
<dbReference type="GO" id="GO:0004672">
    <property type="term" value="F:protein kinase activity"/>
    <property type="evidence" value="ECO:0007669"/>
    <property type="project" value="InterPro"/>
</dbReference>
<dbReference type="OrthoDB" id="3272402at2"/>
<keyword evidence="2" id="KW-0677">Repeat</keyword>
<feature type="domain" description="Protein kinase" evidence="4">
    <location>
        <begin position="26"/>
        <end position="269"/>
    </location>
</feature>
<feature type="repeat" description="WD" evidence="3">
    <location>
        <begin position="837"/>
        <end position="866"/>
    </location>
</feature>
<feature type="repeat" description="WD" evidence="3">
    <location>
        <begin position="1047"/>
        <end position="1081"/>
    </location>
</feature>
<feature type="repeat" description="WD" evidence="3">
    <location>
        <begin position="596"/>
        <end position="637"/>
    </location>
</feature>
<dbReference type="InterPro" id="IPR000719">
    <property type="entry name" value="Prot_kinase_dom"/>
</dbReference>
<dbReference type="SMART" id="SM00320">
    <property type="entry name" value="WD40"/>
    <property type="match status" value="11"/>
</dbReference>
<dbReference type="PROSITE" id="PS50294">
    <property type="entry name" value="WD_REPEATS_REGION"/>
    <property type="match status" value="3"/>
</dbReference>
<dbReference type="Proteomes" id="UP000199691">
    <property type="component" value="Unassembled WGS sequence"/>
</dbReference>
<feature type="repeat" description="WD" evidence="3">
    <location>
        <begin position="875"/>
        <end position="916"/>
    </location>
</feature>
<dbReference type="PROSITE" id="PS00678">
    <property type="entry name" value="WD_REPEATS_1"/>
    <property type="match status" value="2"/>
</dbReference>
<dbReference type="PRINTS" id="PR00320">
    <property type="entry name" value="GPROTEINBRPT"/>
</dbReference>
<dbReference type="Gene3D" id="2.130.10.10">
    <property type="entry name" value="YVTN repeat-like/Quinoprotein amine dehydrogenase"/>
    <property type="match status" value="4"/>
</dbReference>
<dbReference type="PROSITE" id="PS50011">
    <property type="entry name" value="PROTEIN_KINASE_DOM"/>
    <property type="match status" value="1"/>
</dbReference>
<dbReference type="InterPro" id="IPR015943">
    <property type="entry name" value="WD40/YVTN_repeat-like_dom_sf"/>
</dbReference>
<evidence type="ECO:0000256" key="3">
    <source>
        <dbReference type="PROSITE-ProRule" id="PRU00221"/>
    </source>
</evidence>
<feature type="repeat" description="WD" evidence="3">
    <location>
        <begin position="917"/>
        <end position="959"/>
    </location>
</feature>
<dbReference type="Pfam" id="PF00400">
    <property type="entry name" value="WD40"/>
    <property type="match status" value="7"/>
</dbReference>
<dbReference type="InterPro" id="IPR008271">
    <property type="entry name" value="Ser/Thr_kinase_AS"/>
</dbReference>
<feature type="repeat" description="WD" evidence="3">
    <location>
        <begin position="795"/>
        <end position="836"/>
    </location>
</feature>
<protein>
    <submittedName>
        <fullName evidence="5">WD40 repeat</fullName>
    </submittedName>
</protein>
<feature type="repeat" description="WD" evidence="3">
    <location>
        <begin position="576"/>
        <end position="595"/>
    </location>
</feature>
<organism evidence="5 6">
    <name type="scientific">Lentzea jiangxiensis</name>
    <dbReference type="NCBI Taxonomy" id="641025"/>
    <lineage>
        <taxon>Bacteria</taxon>
        <taxon>Bacillati</taxon>
        <taxon>Actinomycetota</taxon>
        <taxon>Actinomycetes</taxon>
        <taxon>Pseudonocardiales</taxon>
        <taxon>Pseudonocardiaceae</taxon>
        <taxon>Lentzea</taxon>
    </lineage>
</organism>
<dbReference type="STRING" id="641025.SAMN05421507_118146"/>
<evidence type="ECO:0000259" key="4">
    <source>
        <dbReference type="PROSITE" id="PS50011"/>
    </source>
</evidence>
<dbReference type="InterPro" id="IPR019775">
    <property type="entry name" value="WD40_repeat_CS"/>
</dbReference>
<name>A0A1H0WDS0_9PSEU</name>
<evidence type="ECO:0000313" key="6">
    <source>
        <dbReference type="Proteomes" id="UP000199691"/>
    </source>
</evidence>
<accession>A0A1H0WDS0</accession>
<dbReference type="PANTHER" id="PTHR19879">
    <property type="entry name" value="TRANSCRIPTION INITIATION FACTOR TFIID"/>
    <property type="match status" value="1"/>
</dbReference>
<dbReference type="AlphaFoldDB" id="A0A1H0WDS0"/>
<dbReference type="PROSITE" id="PS00108">
    <property type="entry name" value="PROTEIN_KINASE_ST"/>
    <property type="match status" value="1"/>
</dbReference>
<reference evidence="6" key="1">
    <citation type="submission" date="2016-10" db="EMBL/GenBank/DDBJ databases">
        <authorList>
            <person name="Varghese N."/>
            <person name="Submissions S."/>
        </authorList>
    </citation>
    <scope>NUCLEOTIDE SEQUENCE [LARGE SCALE GENOMIC DNA]</scope>
    <source>
        <strain evidence="6">CGMCC 4.6609</strain>
    </source>
</reference>
<dbReference type="SMART" id="SM00220">
    <property type="entry name" value="S_TKc"/>
    <property type="match status" value="1"/>
</dbReference>
<evidence type="ECO:0000256" key="2">
    <source>
        <dbReference type="ARBA" id="ARBA00022737"/>
    </source>
</evidence>
<dbReference type="PROSITE" id="PS50082">
    <property type="entry name" value="WD_REPEATS_2"/>
    <property type="match status" value="9"/>
</dbReference>
<dbReference type="RefSeq" id="WP_090103067.1">
    <property type="nucleotide sequence ID" value="NZ_FNIX01000018.1"/>
</dbReference>
<dbReference type="CDD" id="cd14014">
    <property type="entry name" value="STKc_PknB_like"/>
    <property type="match status" value="1"/>
</dbReference>